<keyword evidence="3" id="KW-1185">Reference proteome</keyword>
<organism evidence="2 3">
    <name type="scientific">Treponema saccharophilum DSM 2985</name>
    <dbReference type="NCBI Taxonomy" id="907348"/>
    <lineage>
        <taxon>Bacteria</taxon>
        <taxon>Pseudomonadati</taxon>
        <taxon>Spirochaetota</taxon>
        <taxon>Spirochaetia</taxon>
        <taxon>Spirochaetales</taxon>
        <taxon>Treponemataceae</taxon>
        <taxon>Treponema</taxon>
    </lineage>
</organism>
<dbReference type="RefSeq" id="WP_002705211.1">
    <property type="nucleotide sequence ID" value="NZ_AGRW01000050.1"/>
</dbReference>
<dbReference type="PATRIC" id="fig|907348.3.peg.1986"/>
<reference evidence="2 3" key="1">
    <citation type="submission" date="2011-09" db="EMBL/GenBank/DDBJ databases">
        <title>The draft genome of Treponema saccharophilum DSM 2985.</title>
        <authorList>
            <consortium name="US DOE Joint Genome Institute (JGI-PGF)"/>
            <person name="Lucas S."/>
            <person name="Copeland A."/>
            <person name="Lapidus A."/>
            <person name="Glavina del Rio T."/>
            <person name="Dalin E."/>
            <person name="Tice H."/>
            <person name="Bruce D."/>
            <person name="Goodwin L."/>
            <person name="Pitluck S."/>
            <person name="Peters L."/>
            <person name="Kyrpides N."/>
            <person name="Mavromatis K."/>
            <person name="Ivanova N."/>
            <person name="Markowitz V."/>
            <person name="Cheng J.-F."/>
            <person name="Hugenholtz P."/>
            <person name="Woyke T."/>
            <person name="Wu D."/>
            <person name="Gronow S."/>
            <person name="Wellnitz S."/>
            <person name="Brambilla E."/>
            <person name="Klenk H.-P."/>
            <person name="Eisen J.A."/>
        </authorList>
    </citation>
    <scope>NUCLEOTIDE SEQUENCE [LARGE SCALE GENOMIC DNA]</scope>
    <source>
        <strain evidence="2 3">DSM 2985</strain>
    </source>
</reference>
<evidence type="ECO:0000256" key="1">
    <source>
        <dbReference type="SAM" id="Phobius"/>
    </source>
</evidence>
<comment type="caution">
    <text evidence="2">The sequence shown here is derived from an EMBL/GenBank/DDBJ whole genome shotgun (WGS) entry which is preliminary data.</text>
</comment>
<dbReference type="InterPro" id="IPR008523">
    <property type="entry name" value="DUF805"/>
</dbReference>
<sequence length="162" mass="18076">MQNTHDIIKEKNEGPKPDPLPFARAIKLCLGKFFSFRGCATRAEFWWFMLFYLASLMVSLLVVAAAKTSSVQLIFFGVFEIVALVGLVPLYSAAIRRMHDIGLMGFFGFIPIVGPILWLLPSKESSAYRTDRNLHPVLDVIGKIFLILVIIAKLLTTLSGES</sequence>
<feature type="transmembrane region" description="Helical" evidence="1">
    <location>
        <begin position="45"/>
        <end position="66"/>
    </location>
</feature>
<dbReference type="STRING" id="907348.TresaDRAFT_1333"/>
<dbReference type="eggNOG" id="COG3152">
    <property type="taxonomic scope" value="Bacteria"/>
</dbReference>
<keyword evidence="1" id="KW-0812">Transmembrane</keyword>
<dbReference type="AlphaFoldDB" id="H7EM33"/>
<dbReference type="GO" id="GO:0016020">
    <property type="term" value="C:membrane"/>
    <property type="evidence" value="ECO:0007669"/>
    <property type="project" value="InterPro"/>
</dbReference>
<gene>
    <name evidence="2" type="ORF">TresaDRAFT_1333</name>
</gene>
<evidence type="ECO:0000313" key="2">
    <source>
        <dbReference type="EMBL" id="EIC01441.1"/>
    </source>
</evidence>
<accession>H7EM33</accession>
<evidence type="ECO:0008006" key="4">
    <source>
        <dbReference type="Google" id="ProtNLM"/>
    </source>
</evidence>
<dbReference type="OrthoDB" id="9812349at2"/>
<keyword evidence="1" id="KW-1133">Transmembrane helix</keyword>
<dbReference type="Proteomes" id="UP000003571">
    <property type="component" value="Unassembled WGS sequence"/>
</dbReference>
<feature type="transmembrane region" description="Helical" evidence="1">
    <location>
        <begin position="140"/>
        <end position="158"/>
    </location>
</feature>
<evidence type="ECO:0000313" key="3">
    <source>
        <dbReference type="Proteomes" id="UP000003571"/>
    </source>
</evidence>
<name>H7EM33_9SPIR</name>
<protein>
    <recommendedName>
        <fullName evidence="4">DUF805 domain-containing protein</fullName>
    </recommendedName>
</protein>
<keyword evidence="1" id="KW-0472">Membrane</keyword>
<feature type="transmembrane region" description="Helical" evidence="1">
    <location>
        <begin position="72"/>
        <end position="94"/>
    </location>
</feature>
<dbReference type="EMBL" id="AGRW01000050">
    <property type="protein sequence ID" value="EIC01441.1"/>
    <property type="molecule type" value="Genomic_DNA"/>
</dbReference>
<proteinExistence type="predicted"/>
<feature type="transmembrane region" description="Helical" evidence="1">
    <location>
        <begin position="101"/>
        <end position="120"/>
    </location>
</feature>
<dbReference type="Pfam" id="PF05656">
    <property type="entry name" value="DUF805"/>
    <property type="match status" value="1"/>
</dbReference>